<dbReference type="PROSITE" id="PS50110">
    <property type="entry name" value="RESPONSE_REGULATORY"/>
    <property type="match status" value="1"/>
</dbReference>
<dbReference type="RefSeq" id="WP_307243611.1">
    <property type="nucleotide sequence ID" value="NZ_JAUSQZ010000001.1"/>
</dbReference>
<dbReference type="InterPro" id="IPR001867">
    <property type="entry name" value="OmpR/PhoB-type_DNA-bd"/>
</dbReference>
<feature type="modified residue" description="4-aspartylphosphate" evidence="6">
    <location>
        <position position="51"/>
    </location>
</feature>
<evidence type="ECO:0000256" key="2">
    <source>
        <dbReference type="ARBA" id="ARBA00023012"/>
    </source>
</evidence>
<evidence type="ECO:0000256" key="4">
    <source>
        <dbReference type="ARBA" id="ARBA00023125"/>
    </source>
</evidence>
<evidence type="ECO:0000256" key="3">
    <source>
        <dbReference type="ARBA" id="ARBA00023015"/>
    </source>
</evidence>
<dbReference type="PANTHER" id="PTHR48111:SF1">
    <property type="entry name" value="TWO-COMPONENT RESPONSE REGULATOR ORR33"/>
    <property type="match status" value="1"/>
</dbReference>
<sequence>MRVLIVDDERPLAETIRRGLTDEGFVVEMAHNGQDALWAATEKRFDAIVLDIMLPRGNGYQVLTELRRREIWTPVLMLTAKDGDYDQTDAFDLGADDYLTKPFSFIVLVARLRALIRRGAPERPVVLACGDLTLDPVRRRVERAGQEISLTPREYGLLEFLMRHKGDVVTKSEILEGVWDPAFDGDPNVVEVYVRYLRRKIDAPFDRKAIETVRGMGYRLSTTGG</sequence>
<dbReference type="SUPFAM" id="SSF52172">
    <property type="entry name" value="CheY-like"/>
    <property type="match status" value="1"/>
</dbReference>
<dbReference type="InterPro" id="IPR039420">
    <property type="entry name" value="WalR-like"/>
</dbReference>
<reference evidence="10 11" key="1">
    <citation type="submission" date="2023-07" db="EMBL/GenBank/DDBJ databases">
        <title>Sequencing the genomes of 1000 actinobacteria strains.</title>
        <authorList>
            <person name="Klenk H.-P."/>
        </authorList>
    </citation>
    <scope>NUCLEOTIDE SEQUENCE [LARGE SCALE GENOMIC DNA]</scope>
    <source>
        <strain evidence="10 11">DSM 44388</strain>
    </source>
</reference>
<dbReference type="Proteomes" id="UP001235712">
    <property type="component" value="Unassembled WGS sequence"/>
</dbReference>
<keyword evidence="5" id="KW-0804">Transcription</keyword>
<dbReference type="InterPro" id="IPR001789">
    <property type="entry name" value="Sig_transdc_resp-reg_receiver"/>
</dbReference>
<dbReference type="Gene3D" id="3.40.50.2300">
    <property type="match status" value="1"/>
</dbReference>
<name>A0ABT9P5P1_9ACTN</name>
<dbReference type="PROSITE" id="PS51755">
    <property type="entry name" value="OMPR_PHOB"/>
    <property type="match status" value="1"/>
</dbReference>
<dbReference type="CDD" id="cd00383">
    <property type="entry name" value="trans_reg_C"/>
    <property type="match status" value="1"/>
</dbReference>
<evidence type="ECO:0000256" key="1">
    <source>
        <dbReference type="ARBA" id="ARBA00022553"/>
    </source>
</evidence>
<protein>
    <submittedName>
        <fullName evidence="10">Two-component system OmpR family response regulator</fullName>
    </submittedName>
</protein>
<dbReference type="Pfam" id="PF00072">
    <property type="entry name" value="Response_reg"/>
    <property type="match status" value="1"/>
</dbReference>
<gene>
    <name evidence="10" type="ORF">J2S57_003254</name>
</gene>
<dbReference type="SMART" id="SM00448">
    <property type="entry name" value="REC"/>
    <property type="match status" value="1"/>
</dbReference>
<evidence type="ECO:0000259" key="8">
    <source>
        <dbReference type="PROSITE" id="PS50110"/>
    </source>
</evidence>
<keyword evidence="2" id="KW-0902">Two-component regulatory system</keyword>
<feature type="DNA-binding region" description="OmpR/PhoB-type" evidence="7">
    <location>
        <begin position="124"/>
        <end position="222"/>
    </location>
</feature>
<dbReference type="InterPro" id="IPR011006">
    <property type="entry name" value="CheY-like_superfamily"/>
</dbReference>
<evidence type="ECO:0000313" key="11">
    <source>
        <dbReference type="Proteomes" id="UP001235712"/>
    </source>
</evidence>
<accession>A0ABT9P5P1</accession>
<organism evidence="10 11">
    <name type="scientific">Kineosporia succinea</name>
    <dbReference type="NCBI Taxonomy" id="84632"/>
    <lineage>
        <taxon>Bacteria</taxon>
        <taxon>Bacillati</taxon>
        <taxon>Actinomycetota</taxon>
        <taxon>Actinomycetes</taxon>
        <taxon>Kineosporiales</taxon>
        <taxon>Kineosporiaceae</taxon>
        <taxon>Kineosporia</taxon>
    </lineage>
</organism>
<evidence type="ECO:0000256" key="6">
    <source>
        <dbReference type="PROSITE-ProRule" id="PRU00169"/>
    </source>
</evidence>
<feature type="domain" description="Response regulatory" evidence="8">
    <location>
        <begin position="2"/>
        <end position="116"/>
    </location>
</feature>
<keyword evidence="1 6" id="KW-0597">Phosphoprotein</keyword>
<comment type="caution">
    <text evidence="10">The sequence shown here is derived from an EMBL/GenBank/DDBJ whole genome shotgun (WGS) entry which is preliminary data.</text>
</comment>
<evidence type="ECO:0000313" key="10">
    <source>
        <dbReference type="EMBL" id="MDP9827505.1"/>
    </source>
</evidence>
<keyword evidence="4 7" id="KW-0238">DNA-binding</keyword>
<keyword evidence="11" id="KW-1185">Reference proteome</keyword>
<dbReference type="EMBL" id="JAUSQZ010000001">
    <property type="protein sequence ID" value="MDP9827505.1"/>
    <property type="molecule type" value="Genomic_DNA"/>
</dbReference>
<dbReference type="SMART" id="SM00862">
    <property type="entry name" value="Trans_reg_C"/>
    <property type="match status" value="1"/>
</dbReference>
<evidence type="ECO:0000259" key="9">
    <source>
        <dbReference type="PROSITE" id="PS51755"/>
    </source>
</evidence>
<evidence type="ECO:0000256" key="7">
    <source>
        <dbReference type="PROSITE-ProRule" id="PRU01091"/>
    </source>
</evidence>
<dbReference type="InterPro" id="IPR036388">
    <property type="entry name" value="WH-like_DNA-bd_sf"/>
</dbReference>
<dbReference type="PANTHER" id="PTHR48111">
    <property type="entry name" value="REGULATOR OF RPOS"/>
    <property type="match status" value="1"/>
</dbReference>
<dbReference type="Gene3D" id="1.10.10.10">
    <property type="entry name" value="Winged helix-like DNA-binding domain superfamily/Winged helix DNA-binding domain"/>
    <property type="match status" value="1"/>
</dbReference>
<evidence type="ECO:0000256" key="5">
    <source>
        <dbReference type="ARBA" id="ARBA00023163"/>
    </source>
</evidence>
<feature type="domain" description="OmpR/PhoB-type" evidence="9">
    <location>
        <begin position="124"/>
        <end position="222"/>
    </location>
</feature>
<dbReference type="Pfam" id="PF00486">
    <property type="entry name" value="Trans_reg_C"/>
    <property type="match status" value="1"/>
</dbReference>
<keyword evidence="3" id="KW-0805">Transcription regulation</keyword>
<proteinExistence type="predicted"/>